<dbReference type="EMBL" id="KN840450">
    <property type="protein sequence ID" value="KIP10897.1"/>
    <property type="molecule type" value="Genomic_DNA"/>
</dbReference>
<evidence type="ECO:0000313" key="4">
    <source>
        <dbReference type="Proteomes" id="UP000053257"/>
    </source>
</evidence>
<feature type="transmembrane region" description="Helical" evidence="1">
    <location>
        <begin position="30"/>
        <end position="50"/>
    </location>
</feature>
<keyword evidence="4" id="KW-1185">Reference proteome</keyword>
<evidence type="ECO:0000313" key="3">
    <source>
        <dbReference type="EMBL" id="KIP10897.1"/>
    </source>
</evidence>
<feature type="transmembrane region" description="Helical" evidence="1">
    <location>
        <begin position="142"/>
        <end position="159"/>
    </location>
</feature>
<dbReference type="Pfam" id="PF20152">
    <property type="entry name" value="DUF6534"/>
    <property type="match status" value="1"/>
</dbReference>
<evidence type="ECO:0000256" key="1">
    <source>
        <dbReference type="SAM" id="Phobius"/>
    </source>
</evidence>
<dbReference type="OrthoDB" id="2535105at2759"/>
<feature type="transmembrane region" description="Helical" evidence="1">
    <location>
        <begin position="171"/>
        <end position="198"/>
    </location>
</feature>
<feature type="domain" description="DUF6534" evidence="2">
    <location>
        <begin position="144"/>
        <end position="228"/>
    </location>
</feature>
<name>A0A0C3SCG0_PHLG1</name>
<dbReference type="InterPro" id="IPR045339">
    <property type="entry name" value="DUF6534"/>
</dbReference>
<sequence>MMSASLDLKSALAASEMTSLANAMLPMLKYSVLAIWAFNTMQTSFDIYFVYRNTLRNWEGTSESVATISWPEGGVILTTTFSNLVIQVWYTYRVRMLSNNRSLVAILGVFVFVTSALGVYMLEHTSSSSVHFNPLLYTAKSLDIVANLSVSATVCFYLARSRRHALARTRCILKLFAMYAAHTGLYGILIPLLAIVLRAMHPNIPLYFAVLLPYSTLYSNSLLGSLNTQDWFCNDSGVITVPLDQLQWTDPGFAPDGKSLGSKAVLNEKLITEIPATMSA</sequence>
<evidence type="ECO:0000259" key="2">
    <source>
        <dbReference type="Pfam" id="PF20152"/>
    </source>
</evidence>
<dbReference type="STRING" id="745531.A0A0C3SCG0"/>
<dbReference type="AlphaFoldDB" id="A0A0C3SCG0"/>
<proteinExistence type="predicted"/>
<protein>
    <recommendedName>
        <fullName evidence="2">DUF6534 domain-containing protein</fullName>
    </recommendedName>
</protein>
<dbReference type="Proteomes" id="UP000053257">
    <property type="component" value="Unassembled WGS sequence"/>
</dbReference>
<keyword evidence="1" id="KW-1133">Transmembrane helix</keyword>
<keyword evidence="1" id="KW-0472">Membrane</keyword>
<keyword evidence="1" id="KW-0812">Transmembrane</keyword>
<organism evidence="3 4">
    <name type="scientific">Phlebiopsis gigantea (strain 11061_1 CR5-6)</name>
    <name type="common">White-rot fungus</name>
    <name type="synonym">Peniophora gigantea</name>
    <dbReference type="NCBI Taxonomy" id="745531"/>
    <lineage>
        <taxon>Eukaryota</taxon>
        <taxon>Fungi</taxon>
        <taxon>Dikarya</taxon>
        <taxon>Basidiomycota</taxon>
        <taxon>Agaricomycotina</taxon>
        <taxon>Agaricomycetes</taxon>
        <taxon>Polyporales</taxon>
        <taxon>Phanerochaetaceae</taxon>
        <taxon>Phlebiopsis</taxon>
    </lineage>
</organism>
<feature type="transmembrane region" description="Helical" evidence="1">
    <location>
        <begin position="102"/>
        <end position="122"/>
    </location>
</feature>
<reference evidence="3 4" key="1">
    <citation type="journal article" date="2014" name="PLoS Genet.">
        <title>Analysis of the Phlebiopsis gigantea genome, transcriptome and secretome provides insight into its pioneer colonization strategies of wood.</title>
        <authorList>
            <person name="Hori C."/>
            <person name="Ishida T."/>
            <person name="Igarashi K."/>
            <person name="Samejima M."/>
            <person name="Suzuki H."/>
            <person name="Master E."/>
            <person name="Ferreira P."/>
            <person name="Ruiz-Duenas F.J."/>
            <person name="Held B."/>
            <person name="Canessa P."/>
            <person name="Larrondo L.F."/>
            <person name="Schmoll M."/>
            <person name="Druzhinina I.S."/>
            <person name="Kubicek C.P."/>
            <person name="Gaskell J.A."/>
            <person name="Kersten P."/>
            <person name="St John F."/>
            <person name="Glasner J."/>
            <person name="Sabat G."/>
            <person name="Splinter BonDurant S."/>
            <person name="Syed K."/>
            <person name="Yadav J."/>
            <person name="Mgbeahuruike A.C."/>
            <person name="Kovalchuk A."/>
            <person name="Asiegbu F.O."/>
            <person name="Lackner G."/>
            <person name="Hoffmeister D."/>
            <person name="Rencoret J."/>
            <person name="Gutierrez A."/>
            <person name="Sun H."/>
            <person name="Lindquist E."/>
            <person name="Barry K."/>
            <person name="Riley R."/>
            <person name="Grigoriev I.V."/>
            <person name="Henrissat B."/>
            <person name="Kues U."/>
            <person name="Berka R.M."/>
            <person name="Martinez A.T."/>
            <person name="Covert S.F."/>
            <person name="Blanchette R.A."/>
            <person name="Cullen D."/>
        </authorList>
    </citation>
    <scope>NUCLEOTIDE SEQUENCE [LARGE SCALE GENOMIC DNA]</scope>
    <source>
        <strain evidence="3 4">11061_1 CR5-6</strain>
    </source>
</reference>
<feature type="transmembrane region" description="Helical" evidence="1">
    <location>
        <begin position="204"/>
        <end position="223"/>
    </location>
</feature>
<gene>
    <name evidence="3" type="ORF">PHLGIDRAFT_185074</name>
</gene>
<dbReference type="HOGENOM" id="CLU_994371_0_0_1"/>
<accession>A0A0C3SCG0</accession>